<keyword evidence="4" id="KW-1185">Reference proteome</keyword>
<organism evidence="3 4">
    <name type="scientific">Microbacterium resistens</name>
    <dbReference type="NCBI Taxonomy" id="156977"/>
    <lineage>
        <taxon>Bacteria</taxon>
        <taxon>Bacillati</taxon>
        <taxon>Actinomycetota</taxon>
        <taxon>Actinomycetes</taxon>
        <taxon>Micrococcales</taxon>
        <taxon>Microbacteriaceae</taxon>
        <taxon>Microbacterium</taxon>
    </lineage>
</organism>
<dbReference type="PANTHER" id="PTHR43244:SF1">
    <property type="entry name" value="5,10-METHYLENETETRAHYDROMETHANOPTERIN REDUCTASE"/>
    <property type="match status" value="1"/>
</dbReference>
<dbReference type="InterPro" id="IPR050564">
    <property type="entry name" value="F420-G6PD/mer"/>
</dbReference>
<dbReference type="InterPro" id="IPR036661">
    <property type="entry name" value="Luciferase-like_sf"/>
</dbReference>
<dbReference type="PANTHER" id="PTHR43244">
    <property type="match status" value="1"/>
</dbReference>
<dbReference type="Proteomes" id="UP001199642">
    <property type="component" value="Chromosome"/>
</dbReference>
<dbReference type="NCBIfam" id="TIGR03557">
    <property type="entry name" value="F420_G6P_family"/>
    <property type="match status" value="1"/>
</dbReference>
<dbReference type="EC" id="1.-.-.-" evidence="3"/>
<dbReference type="Pfam" id="PF00296">
    <property type="entry name" value="Bac_luciferase"/>
    <property type="match status" value="1"/>
</dbReference>
<dbReference type="Gene3D" id="3.20.20.30">
    <property type="entry name" value="Luciferase-like domain"/>
    <property type="match status" value="1"/>
</dbReference>
<evidence type="ECO:0000256" key="1">
    <source>
        <dbReference type="ARBA" id="ARBA00023002"/>
    </source>
</evidence>
<dbReference type="GO" id="GO:0016491">
    <property type="term" value="F:oxidoreductase activity"/>
    <property type="evidence" value="ECO:0007669"/>
    <property type="project" value="UniProtKB-KW"/>
</dbReference>
<dbReference type="SUPFAM" id="SSF51679">
    <property type="entry name" value="Bacterial luciferase-like"/>
    <property type="match status" value="1"/>
</dbReference>
<accession>A0ABY3RUT0</accession>
<evidence type="ECO:0000259" key="2">
    <source>
        <dbReference type="Pfam" id="PF00296"/>
    </source>
</evidence>
<dbReference type="InterPro" id="IPR011251">
    <property type="entry name" value="Luciferase-like_dom"/>
</dbReference>
<dbReference type="RefSeq" id="WP_231820963.1">
    <property type="nucleotide sequence ID" value="NZ_CP082781.1"/>
</dbReference>
<dbReference type="EMBL" id="CP082781">
    <property type="protein sequence ID" value="UGS27636.1"/>
    <property type="molecule type" value="Genomic_DNA"/>
</dbReference>
<keyword evidence="1 3" id="KW-0560">Oxidoreductase</keyword>
<feature type="domain" description="Luciferase-like" evidence="2">
    <location>
        <begin position="9"/>
        <end position="284"/>
    </location>
</feature>
<proteinExistence type="predicted"/>
<gene>
    <name evidence="3" type="ORF">K8F61_05470</name>
</gene>
<sequence>MIVGYHASHEQFGPDLLRDCVIAAERAGFDAAMCSDHLAPWGARQGESGFAWAWLGAVLQATSLPLGVVTAPGYRYHPAVIAQAVATVELMFPGRFWAALGSGEAVNEHVTALPWPAKPDRDRAWEATARSIRELLRGQVVTALDPPRIDRARVWSLPPSPPPLLAAAVSPATAARAAGWADGLITVAPQPDPPERVLAAFRDAGGRGRAVLQVHVCLAESESLALAAARDQWRHSAVSADRVWDLALPEEFDAHPAPDDDALRSAVVIDTDAGRLAERILDLARGFDEVQLHQVARDQLAFIDRAGSDLLPALRSAA</sequence>
<name>A0ABY3RUT0_9MICO</name>
<evidence type="ECO:0000313" key="4">
    <source>
        <dbReference type="Proteomes" id="UP001199642"/>
    </source>
</evidence>
<reference evidence="3 4" key="1">
    <citation type="submission" date="2023-01" db="EMBL/GenBank/DDBJ databases">
        <title>Characterization of estradiol degrading bacteria Microbacterium sp. MZT7 and reveal degrading genes through genome analysis.</title>
        <authorList>
            <person name="Hao P."/>
            <person name="Gao Y."/>
        </authorList>
    </citation>
    <scope>NUCLEOTIDE SEQUENCE [LARGE SCALE GENOMIC DNA]</scope>
    <source>
        <strain evidence="3 4">MZT7</strain>
    </source>
</reference>
<protein>
    <submittedName>
        <fullName evidence="3">TIGR03557 family F420-dependent LLM class oxidoreductase</fullName>
        <ecNumber evidence="3">1.-.-.-</ecNumber>
    </submittedName>
</protein>
<dbReference type="InterPro" id="IPR019945">
    <property type="entry name" value="F420_G6P_DH-rel"/>
</dbReference>
<evidence type="ECO:0000313" key="3">
    <source>
        <dbReference type="EMBL" id="UGS27636.1"/>
    </source>
</evidence>